<dbReference type="GO" id="GO:0004519">
    <property type="term" value="F:endonuclease activity"/>
    <property type="evidence" value="ECO:0007669"/>
    <property type="project" value="UniProtKB-KW"/>
</dbReference>
<evidence type="ECO:0000313" key="3">
    <source>
        <dbReference type="Proteomes" id="UP000479043"/>
    </source>
</evidence>
<dbReference type="InterPro" id="IPR051916">
    <property type="entry name" value="GPI-anchor_lipid_remodeler"/>
</dbReference>
<reference evidence="2 3" key="1">
    <citation type="submission" date="2020-01" db="EMBL/GenBank/DDBJ databases">
        <authorList>
            <person name="Chen S."/>
        </authorList>
    </citation>
    <scope>NUCLEOTIDE SEQUENCE [LARGE SCALE GENOMIC DNA]</scope>
    <source>
        <strain evidence="2 3">GS-10</strain>
    </source>
</reference>
<dbReference type="SUPFAM" id="SSF56219">
    <property type="entry name" value="DNase I-like"/>
    <property type="match status" value="1"/>
</dbReference>
<dbReference type="EMBL" id="WWEN01000005">
    <property type="protein sequence ID" value="MYM56284.1"/>
    <property type="molecule type" value="Genomic_DNA"/>
</dbReference>
<gene>
    <name evidence="2" type="ORF">GR167_13280</name>
</gene>
<sequence>MMRILPSLPPVTEAQRTDIFTAPRTAEAHRGLLAALPAMNAVQTGGTPSQDHLPGALTVVAWNVERCLFPEDSAQLLAPDGPQVVLLSEVDHGMARTGQRHTTEEMAAELGMAYAFGVEFHELDLGSPTERGFCSDDFNATGWHGNAILSKAPFEKLSMIRLDDHGHWFSADSGAADPDQPRVGGRMALLAVVPTTDGPLCVVSTHLESNADGRHREIQFARLLDAIDAFAPGMPVLIGGDLNTGNHMPPDFDWRGEALFPLAETRGYDWSFTPDGMTTRPSLITPHPTRKMKLDWLCARGMTLTDKRIVPALNGRGVPLSDHEAILCETAAAPRP</sequence>
<dbReference type="InterPro" id="IPR005135">
    <property type="entry name" value="Endo/exonuclease/phosphatase"/>
</dbReference>
<dbReference type="Gene3D" id="3.60.10.10">
    <property type="entry name" value="Endonuclease/exonuclease/phosphatase"/>
    <property type="match status" value="1"/>
</dbReference>
<dbReference type="GO" id="GO:0006506">
    <property type="term" value="P:GPI anchor biosynthetic process"/>
    <property type="evidence" value="ECO:0007669"/>
    <property type="project" value="TreeGrafter"/>
</dbReference>
<protein>
    <submittedName>
        <fullName evidence="2">Endonuclease</fullName>
    </submittedName>
</protein>
<dbReference type="RefSeq" id="WP_160974154.1">
    <property type="nucleotide sequence ID" value="NZ_WWEN01000005.1"/>
</dbReference>
<dbReference type="AlphaFoldDB" id="A0A6L8LJX5"/>
<evidence type="ECO:0000313" key="2">
    <source>
        <dbReference type="EMBL" id="MYM56284.1"/>
    </source>
</evidence>
<comment type="caution">
    <text evidence="2">The sequence shown here is derived from an EMBL/GenBank/DDBJ whole genome shotgun (WGS) entry which is preliminary data.</text>
</comment>
<dbReference type="Pfam" id="PF03372">
    <property type="entry name" value="Exo_endo_phos"/>
    <property type="match status" value="1"/>
</dbReference>
<name>A0A6L8LJX5_9RHOB</name>
<dbReference type="Proteomes" id="UP000479043">
    <property type="component" value="Unassembled WGS sequence"/>
</dbReference>
<keyword evidence="2" id="KW-0378">Hydrolase</keyword>
<dbReference type="GO" id="GO:0016020">
    <property type="term" value="C:membrane"/>
    <property type="evidence" value="ECO:0007669"/>
    <property type="project" value="GOC"/>
</dbReference>
<accession>A0A6L8LJX5</accession>
<keyword evidence="2" id="KW-0255">Endonuclease</keyword>
<feature type="domain" description="Endonuclease/exonuclease/phosphatase" evidence="1">
    <location>
        <begin position="61"/>
        <end position="323"/>
    </location>
</feature>
<keyword evidence="2" id="KW-0540">Nuclease</keyword>
<dbReference type="PANTHER" id="PTHR14859">
    <property type="entry name" value="CALCOFLUOR WHITE HYPERSENSITIVE PROTEIN PRECURSOR"/>
    <property type="match status" value="1"/>
</dbReference>
<evidence type="ECO:0000259" key="1">
    <source>
        <dbReference type="Pfam" id="PF03372"/>
    </source>
</evidence>
<keyword evidence="3" id="KW-1185">Reference proteome</keyword>
<dbReference type="PANTHER" id="PTHR14859:SF1">
    <property type="entry name" value="PGAP2-INTERACTING PROTEIN"/>
    <property type="match status" value="1"/>
</dbReference>
<dbReference type="InterPro" id="IPR036691">
    <property type="entry name" value="Endo/exonu/phosph_ase_sf"/>
</dbReference>
<organism evidence="2 3">
    <name type="scientific">Thalassovita mangrovi</name>
    <dbReference type="NCBI Taxonomy" id="2692236"/>
    <lineage>
        <taxon>Bacteria</taxon>
        <taxon>Pseudomonadati</taxon>
        <taxon>Pseudomonadota</taxon>
        <taxon>Alphaproteobacteria</taxon>
        <taxon>Rhodobacterales</taxon>
        <taxon>Roseobacteraceae</taxon>
        <taxon>Thalassovita</taxon>
    </lineage>
</organism>
<proteinExistence type="predicted"/>